<dbReference type="PANTHER" id="PTHR30143:SF0">
    <property type="entry name" value="2-KETO-4-PENTENOATE HYDRATASE"/>
    <property type="match status" value="1"/>
</dbReference>
<accession>A0ABS8YXA0</accession>
<organism evidence="1 2">
    <name type="scientific">Rhodobacter flavimaris</name>
    <dbReference type="NCBI Taxonomy" id="2907145"/>
    <lineage>
        <taxon>Bacteria</taxon>
        <taxon>Pseudomonadati</taxon>
        <taxon>Pseudomonadota</taxon>
        <taxon>Alphaproteobacteria</taxon>
        <taxon>Rhodobacterales</taxon>
        <taxon>Rhodobacter group</taxon>
        <taxon>Rhodobacter</taxon>
    </lineage>
</organism>
<dbReference type="InterPro" id="IPR050772">
    <property type="entry name" value="Hydratase-Decarb/MhpD_sf"/>
</dbReference>
<gene>
    <name evidence="1" type="ORF">LZA78_12430</name>
</gene>
<dbReference type="SUPFAM" id="SSF56529">
    <property type="entry name" value="FAH"/>
    <property type="match status" value="1"/>
</dbReference>
<sequence length="248" mass="25605">MTEMTTFAEELLAAYRAGTRVAPQGALPTSAAQAYAVQSHLLAALGPAGGFKVGLKPDAPPIMAPIMAARCQPSGSRYPVSDRIGVELEVGWKIIAPLPDPAQPDYLRAVAACIVPLPVIELVDTRITGPAAADPLVKLADFQINSGLILGTPLTDWDGNDFTRLTGQMQAGEQVLLDGATEVPGGSALGTLHALHRAIGDHCGGLQPGQVVITGTIHPLTYVAGDIEVRGEITGLGAVSVNLETLPA</sequence>
<evidence type="ECO:0000313" key="2">
    <source>
        <dbReference type="Proteomes" id="UP001521181"/>
    </source>
</evidence>
<dbReference type="EMBL" id="JAJUOS010000009">
    <property type="protein sequence ID" value="MCE5974293.1"/>
    <property type="molecule type" value="Genomic_DNA"/>
</dbReference>
<evidence type="ECO:0008006" key="3">
    <source>
        <dbReference type="Google" id="ProtNLM"/>
    </source>
</evidence>
<proteinExistence type="predicted"/>
<name>A0ABS8YXA0_9RHOB</name>
<evidence type="ECO:0000313" key="1">
    <source>
        <dbReference type="EMBL" id="MCE5974293.1"/>
    </source>
</evidence>
<protein>
    <recommendedName>
        <fullName evidence="3">Hydratase</fullName>
    </recommendedName>
</protein>
<comment type="caution">
    <text evidence="1">The sequence shown here is derived from an EMBL/GenBank/DDBJ whole genome shotgun (WGS) entry which is preliminary data.</text>
</comment>
<dbReference type="PANTHER" id="PTHR30143">
    <property type="entry name" value="ACID HYDRATASE"/>
    <property type="match status" value="1"/>
</dbReference>
<dbReference type="Proteomes" id="UP001521181">
    <property type="component" value="Unassembled WGS sequence"/>
</dbReference>
<dbReference type="RefSeq" id="WP_233677260.1">
    <property type="nucleotide sequence ID" value="NZ_JAJUOS010000009.1"/>
</dbReference>
<dbReference type="Gene3D" id="3.90.850.10">
    <property type="entry name" value="Fumarylacetoacetase-like, C-terminal domain"/>
    <property type="match status" value="1"/>
</dbReference>
<reference evidence="1 2" key="1">
    <citation type="submission" date="2021-12" db="EMBL/GenBank/DDBJ databases">
        <title>Sinirhodobacter sp. WL0062 is a bacterium isolated from seawater.</title>
        <authorList>
            <person name="Wang L."/>
            <person name="He W."/>
            <person name="Zhang D.-F."/>
        </authorList>
    </citation>
    <scope>NUCLEOTIDE SEQUENCE [LARGE SCALE GENOMIC DNA]</scope>
    <source>
        <strain evidence="1 2">WL0062</strain>
    </source>
</reference>
<dbReference type="InterPro" id="IPR036663">
    <property type="entry name" value="Fumarylacetoacetase_C_sf"/>
</dbReference>
<keyword evidence="2" id="KW-1185">Reference proteome</keyword>